<protein>
    <recommendedName>
        <fullName evidence="2">IraD/Gp25-like domain-containing protein</fullName>
    </recommendedName>
</protein>
<evidence type="ECO:0000313" key="1">
    <source>
        <dbReference type="EMBL" id="KKM82805.1"/>
    </source>
</evidence>
<reference evidence="1" key="1">
    <citation type="journal article" date="2015" name="Nature">
        <title>Complex archaea that bridge the gap between prokaryotes and eukaryotes.</title>
        <authorList>
            <person name="Spang A."/>
            <person name="Saw J.H."/>
            <person name="Jorgensen S.L."/>
            <person name="Zaremba-Niedzwiedzka K."/>
            <person name="Martijn J."/>
            <person name="Lind A.E."/>
            <person name="van Eijk R."/>
            <person name="Schleper C."/>
            <person name="Guy L."/>
            <person name="Ettema T.J."/>
        </authorList>
    </citation>
    <scope>NUCLEOTIDE SEQUENCE</scope>
</reference>
<comment type="caution">
    <text evidence="1">The sequence shown here is derived from an EMBL/GenBank/DDBJ whole genome shotgun (WGS) entry which is preliminary data.</text>
</comment>
<gene>
    <name evidence="1" type="ORF">LCGC14_1315800</name>
</gene>
<proteinExistence type="predicted"/>
<dbReference type="EMBL" id="LAZR01007804">
    <property type="protein sequence ID" value="KKM82805.1"/>
    <property type="molecule type" value="Genomic_DNA"/>
</dbReference>
<evidence type="ECO:0008006" key="2">
    <source>
        <dbReference type="Google" id="ProtNLM"/>
    </source>
</evidence>
<name>A0A0F9N1X3_9ZZZZ</name>
<accession>A0A0F9N1X3</accession>
<sequence>MPEGFGLPVGVDGTGGVAVLDGVAQDDKIVRMALADNSSNNAFQQGIGFGIFPVFSIDDAETRIGILQRVREIFRAFVAEERFKLREETLKFTNDKQGELVLEFKYLSLRADQERTFSATITPGGFSQR</sequence>
<organism evidence="1">
    <name type="scientific">marine sediment metagenome</name>
    <dbReference type="NCBI Taxonomy" id="412755"/>
    <lineage>
        <taxon>unclassified sequences</taxon>
        <taxon>metagenomes</taxon>
        <taxon>ecological metagenomes</taxon>
    </lineage>
</organism>
<dbReference type="AlphaFoldDB" id="A0A0F9N1X3"/>